<protein>
    <recommendedName>
        <fullName evidence="12">DNA-binding response regulator</fullName>
    </recommendedName>
</protein>
<dbReference type="SMART" id="SM00448">
    <property type="entry name" value="REC"/>
    <property type="match status" value="1"/>
</dbReference>
<feature type="modified residue" description="4-aspartylphosphate" evidence="6">
    <location>
        <position position="50"/>
    </location>
</feature>
<dbReference type="GO" id="GO:0005829">
    <property type="term" value="C:cytosol"/>
    <property type="evidence" value="ECO:0007669"/>
    <property type="project" value="TreeGrafter"/>
</dbReference>
<dbReference type="PROSITE" id="PS51755">
    <property type="entry name" value="OMPR_PHOB"/>
    <property type="match status" value="1"/>
</dbReference>
<organism evidence="10 11">
    <name type="scientific">Actinokineospora bangkokensis</name>
    <dbReference type="NCBI Taxonomy" id="1193682"/>
    <lineage>
        <taxon>Bacteria</taxon>
        <taxon>Bacillati</taxon>
        <taxon>Actinomycetota</taxon>
        <taxon>Actinomycetes</taxon>
        <taxon>Pseudonocardiales</taxon>
        <taxon>Pseudonocardiaceae</taxon>
        <taxon>Actinokineospora</taxon>
    </lineage>
</organism>
<dbReference type="InterPro" id="IPR001867">
    <property type="entry name" value="OmpR/PhoB-type_DNA-bd"/>
</dbReference>
<feature type="domain" description="Response regulatory" evidence="8">
    <location>
        <begin position="3"/>
        <end position="114"/>
    </location>
</feature>
<evidence type="ECO:0000259" key="8">
    <source>
        <dbReference type="PROSITE" id="PS50110"/>
    </source>
</evidence>
<keyword evidence="11" id="KW-1185">Reference proteome</keyword>
<dbReference type="InterPro" id="IPR036388">
    <property type="entry name" value="WH-like_DNA-bd_sf"/>
</dbReference>
<evidence type="ECO:0000256" key="4">
    <source>
        <dbReference type="ARBA" id="ARBA00023125"/>
    </source>
</evidence>
<sequence length="231" mass="24432">MARVLVADGDAVEALVVAGALRRHGYEVEVVSCAVDAVARGTEADLVVLDLRLPGAPGLDVCAALHAVGPVPVIGTAPRDCGIDLVTGLRAGLDAYLVRPVGVRELVARADAILRRTLDGGQGWDVISCGPLRIDPRTREVFRCTELVPLTRKEFDLLRLLAAEPGEVFARRDIMARVWGDEWARSDRTIDTHVSSIRGKVGDPAVIATVRGVGFRLGYPAGVGARASAGS</sequence>
<dbReference type="GO" id="GO:0000976">
    <property type="term" value="F:transcription cis-regulatory region binding"/>
    <property type="evidence" value="ECO:0007669"/>
    <property type="project" value="TreeGrafter"/>
</dbReference>
<keyword evidence="5" id="KW-0804">Transcription</keyword>
<dbReference type="Gene3D" id="6.10.250.690">
    <property type="match status" value="1"/>
</dbReference>
<dbReference type="GO" id="GO:0032993">
    <property type="term" value="C:protein-DNA complex"/>
    <property type="evidence" value="ECO:0007669"/>
    <property type="project" value="TreeGrafter"/>
</dbReference>
<dbReference type="PANTHER" id="PTHR48111">
    <property type="entry name" value="REGULATOR OF RPOS"/>
    <property type="match status" value="1"/>
</dbReference>
<dbReference type="InterPro" id="IPR016032">
    <property type="entry name" value="Sig_transdc_resp-reg_C-effctor"/>
</dbReference>
<dbReference type="InterPro" id="IPR039420">
    <property type="entry name" value="WalR-like"/>
</dbReference>
<evidence type="ECO:0008006" key="12">
    <source>
        <dbReference type="Google" id="ProtNLM"/>
    </source>
</evidence>
<dbReference type="Proteomes" id="UP000186040">
    <property type="component" value="Unassembled WGS sequence"/>
</dbReference>
<dbReference type="Pfam" id="PF00072">
    <property type="entry name" value="Response_reg"/>
    <property type="match status" value="1"/>
</dbReference>
<dbReference type="GO" id="GO:0000156">
    <property type="term" value="F:phosphorelay response regulator activity"/>
    <property type="evidence" value="ECO:0007669"/>
    <property type="project" value="TreeGrafter"/>
</dbReference>
<dbReference type="Gene3D" id="3.40.50.2300">
    <property type="match status" value="1"/>
</dbReference>
<name>A0A1Q9LMG6_9PSEU</name>
<dbReference type="STRING" id="1193682.BJP25_17235"/>
<dbReference type="Gene3D" id="1.10.10.10">
    <property type="entry name" value="Winged helix-like DNA-binding domain superfamily/Winged helix DNA-binding domain"/>
    <property type="match status" value="1"/>
</dbReference>
<evidence type="ECO:0000256" key="6">
    <source>
        <dbReference type="PROSITE-ProRule" id="PRU00169"/>
    </source>
</evidence>
<feature type="DNA-binding region" description="OmpR/PhoB-type" evidence="7">
    <location>
        <begin position="124"/>
        <end position="219"/>
    </location>
</feature>
<keyword evidence="3" id="KW-0805">Transcription regulation</keyword>
<dbReference type="RefSeq" id="WP_075974936.1">
    <property type="nucleotide sequence ID" value="NZ_MKQR01000011.1"/>
</dbReference>
<dbReference type="SUPFAM" id="SSF46894">
    <property type="entry name" value="C-terminal effector domain of the bipartite response regulators"/>
    <property type="match status" value="1"/>
</dbReference>
<dbReference type="CDD" id="cd00383">
    <property type="entry name" value="trans_reg_C"/>
    <property type="match status" value="1"/>
</dbReference>
<dbReference type="EMBL" id="MKQR01000011">
    <property type="protein sequence ID" value="OLR93232.1"/>
    <property type="molecule type" value="Genomic_DNA"/>
</dbReference>
<evidence type="ECO:0000256" key="1">
    <source>
        <dbReference type="ARBA" id="ARBA00022553"/>
    </source>
</evidence>
<evidence type="ECO:0000256" key="3">
    <source>
        <dbReference type="ARBA" id="ARBA00023015"/>
    </source>
</evidence>
<dbReference type="PROSITE" id="PS50110">
    <property type="entry name" value="RESPONSE_REGULATORY"/>
    <property type="match status" value="1"/>
</dbReference>
<dbReference type="GO" id="GO:0006355">
    <property type="term" value="P:regulation of DNA-templated transcription"/>
    <property type="evidence" value="ECO:0007669"/>
    <property type="project" value="InterPro"/>
</dbReference>
<evidence type="ECO:0000256" key="5">
    <source>
        <dbReference type="ARBA" id="ARBA00023163"/>
    </source>
</evidence>
<evidence type="ECO:0000313" key="11">
    <source>
        <dbReference type="Proteomes" id="UP000186040"/>
    </source>
</evidence>
<keyword evidence="2" id="KW-0902">Two-component regulatory system</keyword>
<evidence type="ECO:0000259" key="9">
    <source>
        <dbReference type="PROSITE" id="PS51755"/>
    </source>
</evidence>
<dbReference type="SMART" id="SM00862">
    <property type="entry name" value="Trans_reg_C"/>
    <property type="match status" value="1"/>
</dbReference>
<comment type="caution">
    <text evidence="10">The sequence shown here is derived from an EMBL/GenBank/DDBJ whole genome shotgun (WGS) entry which is preliminary data.</text>
</comment>
<dbReference type="InterPro" id="IPR011006">
    <property type="entry name" value="CheY-like_superfamily"/>
</dbReference>
<reference evidence="10 11" key="1">
    <citation type="submission" date="2016-10" db="EMBL/GenBank/DDBJ databases">
        <title>The Draft Genome Sequence of Actinokineospora bangkokensis 44EHWT reveals the biosynthetic pathway of antifungal compounds Thailandins with unusual extender unit butylmalonyl-CoA.</title>
        <authorList>
            <person name="Greule A."/>
            <person name="Intra B."/>
            <person name="Flemming S."/>
            <person name="Rommel M.G."/>
            <person name="Panbangred W."/>
            <person name="Bechthold A."/>
        </authorList>
    </citation>
    <scope>NUCLEOTIDE SEQUENCE [LARGE SCALE GENOMIC DNA]</scope>
    <source>
        <strain evidence="10 11">44EHW</strain>
    </source>
</reference>
<dbReference type="InterPro" id="IPR001789">
    <property type="entry name" value="Sig_transdc_resp-reg_receiver"/>
</dbReference>
<dbReference type="AlphaFoldDB" id="A0A1Q9LMG6"/>
<proteinExistence type="predicted"/>
<dbReference type="PANTHER" id="PTHR48111:SF1">
    <property type="entry name" value="TWO-COMPONENT RESPONSE REGULATOR ORR33"/>
    <property type="match status" value="1"/>
</dbReference>
<gene>
    <name evidence="10" type="ORF">BJP25_17235</name>
</gene>
<dbReference type="Pfam" id="PF00486">
    <property type="entry name" value="Trans_reg_C"/>
    <property type="match status" value="1"/>
</dbReference>
<keyword evidence="4 7" id="KW-0238">DNA-binding</keyword>
<evidence type="ECO:0000313" key="10">
    <source>
        <dbReference type="EMBL" id="OLR93232.1"/>
    </source>
</evidence>
<dbReference type="SUPFAM" id="SSF52172">
    <property type="entry name" value="CheY-like"/>
    <property type="match status" value="1"/>
</dbReference>
<feature type="domain" description="OmpR/PhoB-type" evidence="9">
    <location>
        <begin position="124"/>
        <end position="219"/>
    </location>
</feature>
<evidence type="ECO:0000256" key="2">
    <source>
        <dbReference type="ARBA" id="ARBA00023012"/>
    </source>
</evidence>
<evidence type="ECO:0000256" key="7">
    <source>
        <dbReference type="PROSITE-ProRule" id="PRU01091"/>
    </source>
</evidence>
<keyword evidence="1 6" id="KW-0597">Phosphoprotein</keyword>
<accession>A0A1Q9LMG6</accession>
<dbReference type="OrthoDB" id="9801604at2"/>